<dbReference type="Pfam" id="PF13739">
    <property type="entry name" value="PdaC"/>
    <property type="match status" value="1"/>
</dbReference>
<dbReference type="EMBL" id="NDYL01000002">
    <property type="protein sequence ID" value="OXB91769.1"/>
    <property type="molecule type" value="Genomic_DNA"/>
</dbReference>
<keyword evidence="4" id="KW-1185">Reference proteome</keyword>
<dbReference type="GeneID" id="94900162"/>
<dbReference type="Gene3D" id="3.90.640.20">
    <property type="entry name" value="Heat-shock cognate protein, ATPase"/>
    <property type="match status" value="1"/>
</dbReference>
<evidence type="ECO:0000313" key="4">
    <source>
        <dbReference type="Proteomes" id="UP000198394"/>
    </source>
</evidence>
<dbReference type="Proteomes" id="UP000198394">
    <property type="component" value="Unassembled WGS sequence"/>
</dbReference>
<sequence>MIKLPVNIHTEYIKQKRLKLYYPVIYGLSNKEAERKINYEIRSAVQQLLMTQGFYENPLTEITGHFELKTNEKGVLSLTIINYAYSGGAHGLTLMKGLTFNIMTGKKYSLSELFLDNSDYVKVLSTMVSTQIKERGILLLNPSFKSISPEQDFYIADKALVLFYQLYELTAYAFGFPYFPISVYDVEKLVDPQSPLGKMLS</sequence>
<evidence type="ECO:0000313" key="3">
    <source>
        <dbReference type="EMBL" id="OXB91769.1"/>
    </source>
</evidence>
<dbReference type="InterPro" id="IPR037126">
    <property type="entry name" value="PdaC/RsiV-like_sf"/>
</dbReference>
<dbReference type="Gene3D" id="3.30.565.40">
    <property type="entry name" value="Fervidobacterium nodosum Rt17-B1 like"/>
    <property type="match status" value="1"/>
</dbReference>
<feature type="domain" description="Deacetylase PdaC" evidence="2">
    <location>
        <begin position="18"/>
        <end position="93"/>
    </location>
</feature>
<accession>A0A226QK83</accession>
<protein>
    <recommendedName>
        <fullName evidence="5">DUF3298 domain-containing protein</fullName>
    </recommendedName>
</protein>
<reference evidence="3 4" key="1">
    <citation type="submission" date="2017-04" db="EMBL/GenBank/DDBJ databases">
        <title>The genome sequence of Parageobacillus galactosidasius DSM 18751.</title>
        <authorList>
            <person name="Ramaloko W.T."/>
            <person name="Koen N."/>
            <person name="Polliack S."/>
            <person name="Aliyu H."/>
            <person name="Lebre P."/>
            <person name="Mohr T."/>
            <person name="Oswald F."/>
            <person name="Zwick M."/>
            <person name="Neumann A."/>
            <person name="Syldatk C."/>
            <person name="Cowan D."/>
            <person name="De Maayer P."/>
        </authorList>
    </citation>
    <scope>NUCLEOTIDE SEQUENCE [LARGE SCALE GENOMIC DNA]</scope>
    <source>
        <strain evidence="3 4">DSM 18751</strain>
    </source>
</reference>
<dbReference type="RefSeq" id="WP_062754025.1">
    <property type="nucleotide sequence ID" value="NZ_NDYL01000002.1"/>
</dbReference>
<organism evidence="3 4">
    <name type="scientific">Parageobacillus galactosidasius</name>
    <dbReference type="NCBI Taxonomy" id="883812"/>
    <lineage>
        <taxon>Bacteria</taxon>
        <taxon>Bacillati</taxon>
        <taxon>Bacillota</taxon>
        <taxon>Bacilli</taxon>
        <taxon>Bacillales</taxon>
        <taxon>Anoxybacillaceae</taxon>
        <taxon>Parageobacillus</taxon>
    </lineage>
</organism>
<dbReference type="InterPro" id="IPR021729">
    <property type="entry name" value="DUF3298"/>
</dbReference>
<evidence type="ECO:0000259" key="1">
    <source>
        <dbReference type="Pfam" id="PF11738"/>
    </source>
</evidence>
<dbReference type="Pfam" id="PF11738">
    <property type="entry name" value="DUF3298"/>
    <property type="match status" value="1"/>
</dbReference>
<dbReference type="AlphaFoldDB" id="A0A226QK83"/>
<evidence type="ECO:0008006" key="5">
    <source>
        <dbReference type="Google" id="ProtNLM"/>
    </source>
</evidence>
<name>A0A226QK83_9BACL</name>
<comment type="caution">
    <text evidence="3">The sequence shown here is derived from an EMBL/GenBank/DDBJ whole genome shotgun (WGS) entry which is preliminary data.</text>
</comment>
<evidence type="ECO:0000259" key="2">
    <source>
        <dbReference type="Pfam" id="PF13739"/>
    </source>
</evidence>
<proteinExistence type="predicted"/>
<gene>
    <name evidence="3" type="ORF">B9L23_10580</name>
</gene>
<dbReference type="InterPro" id="IPR025303">
    <property type="entry name" value="PdaC"/>
</dbReference>
<feature type="domain" description="DUF3298" evidence="1">
    <location>
        <begin position="112"/>
        <end position="182"/>
    </location>
</feature>